<evidence type="ECO:0000313" key="2">
    <source>
        <dbReference type="Proteomes" id="UP001215827"/>
    </source>
</evidence>
<name>A0ABY8FUQ4_9SPHN</name>
<keyword evidence="2" id="KW-1185">Reference proteome</keyword>
<gene>
    <name evidence="1" type="ORF">P7228_06605</name>
</gene>
<evidence type="ECO:0008006" key="3">
    <source>
        <dbReference type="Google" id="ProtNLM"/>
    </source>
</evidence>
<reference evidence="1 2" key="1">
    <citation type="submission" date="2023-03" db="EMBL/GenBank/DDBJ databases">
        <title>Altererythrobacter sp. CAU 1644 isolated from sand.</title>
        <authorList>
            <person name="Kim W."/>
        </authorList>
    </citation>
    <scope>NUCLEOTIDE SEQUENCE [LARGE SCALE GENOMIC DNA]</scope>
    <source>
        <strain evidence="1 2">CAU 1644</strain>
    </source>
</reference>
<dbReference type="EMBL" id="CP121106">
    <property type="protein sequence ID" value="WFL78729.1"/>
    <property type="molecule type" value="Genomic_DNA"/>
</dbReference>
<dbReference type="RefSeq" id="WP_278017419.1">
    <property type="nucleotide sequence ID" value="NZ_CP121106.1"/>
</dbReference>
<evidence type="ECO:0000313" key="1">
    <source>
        <dbReference type="EMBL" id="WFL78729.1"/>
    </source>
</evidence>
<accession>A0ABY8FUQ4</accession>
<protein>
    <recommendedName>
        <fullName evidence="3">Tetratricopeptide repeat protein</fullName>
    </recommendedName>
</protein>
<dbReference type="Proteomes" id="UP001215827">
    <property type="component" value="Chromosome"/>
</dbReference>
<proteinExistence type="predicted"/>
<sequence length="396" mass="43879">MVLILLAGFAAFSAYQFSRFSHLRVQNPVRAHAERPDDALALAKVVDKRVAEAQEIRVNDSENMQALRSLVAFPLSRSSLRIIGFGFADAGDQAKAEEAMILSNRVSRRDAWAQLWFIEQAAKVGDYQAAVDHYHAALSVKPRLEDVLIPPLVQTLSEREARQAIRPYLASRAPWSRAFVAHASANADPVDLLDLIGSNEDIFTVEENAQAATTLIYRLAAIGRWDKAMALASRIWSDFGVDEFSAPGVTRASIDERLGSLAWMLAREGGIDSRTMEDGKVEVTMSPLSRGMIIAREFPVRPNSDYRLSQRVNYSGSGAKPRLWWQGECIGEANGNRKLIWEQRLPQDQTIGTYSSEIEADQNCNLLRISILGVGPESQLPATVILSNIGFEPITR</sequence>
<organism evidence="1 2">
    <name type="scientific">Altererythrobacter arenosus</name>
    <dbReference type="NCBI Taxonomy" id="3032592"/>
    <lineage>
        <taxon>Bacteria</taxon>
        <taxon>Pseudomonadati</taxon>
        <taxon>Pseudomonadota</taxon>
        <taxon>Alphaproteobacteria</taxon>
        <taxon>Sphingomonadales</taxon>
        <taxon>Erythrobacteraceae</taxon>
        <taxon>Altererythrobacter</taxon>
    </lineage>
</organism>